<organism evidence="10 11">
    <name type="scientific">Paramuricea clavata</name>
    <name type="common">Red gorgonian</name>
    <name type="synonym">Violescent sea-whip</name>
    <dbReference type="NCBI Taxonomy" id="317549"/>
    <lineage>
        <taxon>Eukaryota</taxon>
        <taxon>Metazoa</taxon>
        <taxon>Cnidaria</taxon>
        <taxon>Anthozoa</taxon>
        <taxon>Octocorallia</taxon>
        <taxon>Malacalcyonacea</taxon>
        <taxon>Plexauridae</taxon>
        <taxon>Paramuricea</taxon>
    </lineage>
</organism>
<evidence type="ECO:0000256" key="2">
    <source>
        <dbReference type="ARBA" id="ARBA00022475"/>
    </source>
</evidence>
<keyword evidence="3" id="KW-0812">Transmembrane</keyword>
<dbReference type="OrthoDB" id="5986470at2759"/>
<evidence type="ECO:0000256" key="8">
    <source>
        <dbReference type="ARBA" id="ARBA00023180"/>
    </source>
</evidence>
<protein>
    <submittedName>
        <fullName evidence="10">Histamine H2 receptor-like</fullName>
    </submittedName>
</protein>
<evidence type="ECO:0000256" key="1">
    <source>
        <dbReference type="ARBA" id="ARBA00004651"/>
    </source>
</evidence>
<proteinExistence type="predicted"/>
<keyword evidence="8" id="KW-0325">Glycoprotein</keyword>
<name>A0A6S7GJC9_PARCT</name>
<evidence type="ECO:0000256" key="3">
    <source>
        <dbReference type="ARBA" id="ARBA00022692"/>
    </source>
</evidence>
<dbReference type="Proteomes" id="UP001152795">
    <property type="component" value="Unassembled WGS sequence"/>
</dbReference>
<keyword evidence="5" id="KW-0297">G-protein coupled receptor</keyword>
<sequence>MEAFGSNRSQNTSANDLTTDDKHATIYETVFIILSVLIAISNATVLLLYHINPRIRSTKNLLLASLALSDLCAGTVVIPITLKCFEGHQWNVCIASSVLFRFIAFSSILHILAIIFEKYISILHPFCDVQKKHLRVVSGCIWCGSCAVAILPLVWLHDGESVDTDFIRKELVYFTVTFVAFFVAPFLLIVFAQVRMLRAISRSFSFIDESATLPGSPVESFSLTSTRSPVRSQSDSIKESESSRISPTHNRKVLKAFALMLGSFTVCRLTWYLGVFLAYIDTENFRNSVSVDFMQMTHLLVFMPSLINPLLYTYYKQDFRQALQALLKISLKTLCH</sequence>
<keyword evidence="6" id="KW-0472">Membrane</keyword>
<evidence type="ECO:0000256" key="5">
    <source>
        <dbReference type="ARBA" id="ARBA00023040"/>
    </source>
</evidence>
<evidence type="ECO:0000313" key="10">
    <source>
        <dbReference type="EMBL" id="CAB3992058.1"/>
    </source>
</evidence>
<accession>A0A6S7GJC9</accession>
<comment type="subcellular location">
    <subcellularLocation>
        <location evidence="1">Cell membrane</location>
        <topology evidence="1">Multi-pass membrane protein</topology>
    </subcellularLocation>
</comment>
<keyword evidence="7 10" id="KW-0675">Receptor</keyword>
<keyword evidence="11" id="KW-1185">Reference proteome</keyword>
<dbReference type="GO" id="GO:0005886">
    <property type="term" value="C:plasma membrane"/>
    <property type="evidence" value="ECO:0007669"/>
    <property type="project" value="UniProtKB-SubCell"/>
</dbReference>
<evidence type="ECO:0000256" key="6">
    <source>
        <dbReference type="ARBA" id="ARBA00023136"/>
    </source>
</evidence>
<evidence type="ECO:0000256" key="9">
    <source>
        <dbReference type="ARBA" id="ARBA00023224"/>
    </source>
</evidence>
<dbReference type="PANTHER" id="PTHR24246">
    <property type="entry name" value="OLFACTORY RECEPTOR AND ADENOSINE RECEPTOR"/>
    <property type="match status" value="1"/>
</dbReference>
<keyword evidence="4" id="KW-1133">Transmembrane helix</keyword>
<reference evidence="10" key="1">
    <citation type="submission" date="2020-04" db="EMBL/GenBank/DDBJ databases">
        <authorList>
            <person name="Alioto T."/>
            <person name="Alioto T."/>
            <person name="Gomez Garrido J."/>
        </authorList>
    </citation>
    <scope>NUCLEOTIDE SEQUENCE</scope>
    <source>
        <strain evidence="10">A484AB</strain>
    </source>
</reference>
<evidence type="ECO:0000256" key="4">
    <source>
        <dbReference type="ARBA" id="ARBA00022989"/>
    </source>
</evidence>
<dbReference type="PRINTS" id="PR00237">
    <property type="entry name" value="GPCRRHODOPSN"/>
</dbReference>
<dbReference type="InterPro" id="IPR017452">
    <property type="entry name" value="GPCR_Rhodpsn_7TM"/>
</dbReference>
<dbReference type="PANTHER" id="PTHR24246:SF27">
    <property type="entry name" value="ADENOSINE RECEPTOR, ISOFORM A"/>
    <property type="match status" value="1"/>
</dbReference>
<dbReference type="InterPro" id="IPR000276">
    <property type="entry name" value="GPCR_Rhodpsn"/>
</dbReference>
<dbReference type="Pfam" id="PF00001">
    <property type="entry name" value="7tm_1"/>
    <property type="match status" value="1"/>
</dbReference>
<dbReference type="Gene3D" id="1.20.1070.10">
    <property type="entry name" value="Rhodopsin 7-helix transmembrane proteins"/>
    <property type="match status" value="1"/>
</dbReference>
<dbReference type="CDD" id="cd00637">
    <property type="entry name" value="7tm_classA_rhodopsin-like"/>
    <property type="match status" value="1"/>
</dbReference>
<evidence type="ECO:0000256" key="7">
    <source>
        <dbReference type="ARBA" id="ARBA00023170"/>
    </source>
</evidence>
<dbReference type="EMBL" id="CACRXK020001970">
    <property type="protein sequence ID" value="CAB3992058.1"/>
    <property type="molecule type" value="Genomic_DNA"/>
</dbReference>
<evidence type="ECO:0000313" key="11">
    <source>
        <dbReference type="Proteomes" id="UP001152795"/>
    </source>
</evidence>
<dbReference type="AlphaFoldDB" id="A0A6S7GJC9"/>
<comment type="caution">
    <text evidence="10">The sequence shown here is derived from an EMBL/GenBank/DDBJ whole genome shotgun (WGS) entry which is preliminary data.</text>
</comment>
<dbReference type="SUPFAM" id="SSF81321">
    <property type="entry name" value="Family A G protein-coupled receptor-like"/>
    <property type="match status" value="1"/>
</dbReference>
<keyword evidence="9" id="KW-0807">Transducer</keyword>
<dbReference type="PROSITE" id="PS50262">
    <property type="entry name" value="G_PROTEIN_RECEP_F1_2"/>
    <property type="match status" value="1"/>
</dbReference>
<keyword evidence="2" id="KW-1003">Cell membrane</keyword>
<dbReference type="GO" id="GO:0004930">
    <property type="term" value="F:G protein-coupled receptor activity"/>
    <property type="evidence" value="ECO:0007669"/>
    <property type="project" value="UniProtKB-KW"/>
</dbReference>
<gene>
    <name evidence="10" type="ORF">PACLA_8A053902</name>
</gene>